<feature type="chain" id="PRO_5043811638" evidence="3">
    <location>
        <begin position="19"/>
        <end position="330"/>
    </location>
</feature>
<comment type="caution">
    <text evidence="5">The sequence shown here is derived from an EMBL/GenBank/DDBJ whole genome shotgun (WGS) entry which is preliminary data.</text>
</comment>
<dbReference type="RefSeq" id="WP_338085155.1">
    <property type="nucleotide sequence ID" value="NZ_JACGXP010000004.1"/>
</dbReference>
<comment type="subcellular location">
    <subcellularLocation>
        <location evidence="1">Cell envelope</location>
    </subcellularLocation>
</comment>
<dbReference type="InterPro" id="IPR028082">
    <property type="entry name" value="Peripla_BP_I"/>
</dbReference>
<feature type="domain" description="Periplasmic binding protein" evidence="4">
    <location>
        <begin position="50"/>
        <end position="296"/>
    </location>
</feature>
<dbReference type="SUPFAM" id="SSF53822">
    <property type="entry name" value="Periplasmic binding protein-like I"/>
    <property type="match status" value="1"/>
</dbReference>
<dbReference type="EMBL" id="JACGXP010000004">
    <property type="protein sequence ID" value="MBA8991561.1"/>
    <property type="molecule type" value="Genomic_DNA"/>
</dbReference>
<evidence type="ECO:0000256" key="2">
    <source>
        <dbReference type="ARBA" id="ARBA00007639"/>
    </source>
</evidence>
<evidence type="ECO:0000259" key="4">
    <source>
        <dbReference type="Pfam" id="PF13407"/>
    </source>
</evidence>
<dbReference type="Gene3D" id="3.40.50.2300">
    <property type="match status" value="2"/>
</dbReference>
<keyword evidence="5" id="KW-0762">Sugar transport</keyword>
<evidence type="ECO:0000256" key="3">
    <source>
        <dbReference type="SAM" id="SignalP"/>
    </source>
</evidence>
<reference evidence="5 6" key="1">
    <citation type="submission" date="2020-07" db="EMBL/GenBank/DDBJ databases">
        <title>Above-ground endophytic microbial communities from plants in different locations in the United States.</title>
        <authorList>
            <person name="Frank C."/>
        </authorList>
    </citation>
    <scope>NUCLEOTIDE SEQUENCE [LARGE SCALE GENOMIC DNA]</scope>
    <source>
        <strain evidence="5 6">WPL5_2</strain>
    </source>
</reference>
<dbReference type="AlphaFoldDB" id="A0AAW3T9G3"/>
<sequence>MKRFSVVMGITAAVAASALVLSGCSSQGGRVASNDDGSSGGTSKNSGLTIALVTHAAPGDTFWDIVRKGAEDAAKKDGVKLLYASDPDGTKQAQLVQQYTDQKVDGIAVSLAKPDALKSAVQGAEKAGIPVVSFNSGSDDYAALGILAHFGQDESVAGEAVGNELKAQGLSKPICVIQEQGNVALEARCGGIKKILPDTQTLYVNGTDNSAVQSTVTAKLQADSAADSIVGLGAPYTAVILKAVKAAGSKVKVASFDLNADLAKSIKSGDVVFTVDQQPFMQGYESIDSIVLYKQGGFVLGGGKPTLTGPAIVDKSNIDKVLKYAEDGLR</sequence>
<protein>
    <submittedName>
        <fullName evidence="5">Simple sugar transport system substrate-binding protein</fullName>
    </submittedName>
</protein>
<organism evidence="5 6">
    <name type="scientific">Curtobacterium pusillum</name>
    <dbReference type="NCBI Taxonomy" id="69373"/>
    <lineage>
        <taxon>Bacteria</taxon>
        <taxon>Bacillati</taxon>
        <taxon>Actinomycetota</taxon>
        <taxon>Actinomycetes</taxon>
        <taxon>Micrococcales</taxon>
        <taxon>Microbacteriaceae</taxon>
        <taxon>Curtobacterium</taxon>
    </lineage>
</organism>
<comment type="similarity">
    <text evidence="2">Belongs to the bacterial solute-binding protein 2 family.</text>
</comment>
<name>A0AAW3T9G3_9MICO</name>
<dbReference type="Proteomes" id="UP000590225">
    <property type="component" value="Unassembled WGS sequence"/>
</dbReference>
<dbReference type="GO" id="GO:0030246">
    <property type="term" value="F:carbohydrate binding"/>
    <property type="evidence" value="ECO:0007669"/>
    <property type="project" value="TreeGrafter"/>
</dbReference>
<dbReference type="PANTHER" id="PTHR30036:SF7">
    <property type="entry name" value="ABC TRANSPORTER PERIPLASMIC-BINDING PROTEIN YPHF"/>
    <property type="match status" value="1"/>
</dbReference>
<dbReference type="PANTHER" id="PTHR30036">
    <property type="entry name" value="D-XYLOSE-BINDING PERIPLASMIC PROTEIN"/>
    <property type="match status" value="1"/>
</dbReference>
<keyword evidence="3" id="KW-0732">Signal</keyword>
<keyword evidence="5" id="KW-0813">Transport</keyword>
<evidence type="ECO:0000256" key="1">
    <source>
        <dbReference type="ARBA" id="ARBA00004196"/>
    </source>
</evidence>
<evidence type="ECO:0000313" key="6">
    <source>
        <dbReference type="Proteomes" id="UP000590225"/>
    </source>
</evidence>
<evidence type="ECO:0000313" key="5">
    <source>
        <dbReference type="EMBL" id="MBA8991561.1"/>
    </source>
</evidence>
<proteinExistence type="inferred from homology"/>
<gene>
    <name evidence="5" type="ORF">FHW23_002830</name>
</gene>
<feature type="signal peptide" evidence="3">
    <location>
        <begin position="1"/>
        <end position="18"/>
    </location>
</feature>
<dbReference type="GO" id="GO:0030288">
    <property type="term" value="C:outer membrane-bounded periplasmic space"/>
    <property type="evidence" value="ECO:0007669"/>
    <property type="project" value="TreeGrafter"/>
</dbReference>
<dbReference type="Pfam" id="PF13407">
    <property type="entry name" value="Peripla_BP_4"/>
    <property type="match status" value="1"/>
</dbReference>
<dbReference type="InterPro" id="IPR050555">
    <property type="entry name" value="Bact_Solute-Bind_Prot2"/>
</dbReference>
<accession>A0AAW3T9G3</accession>
<dbReference type="PROSITE" id="PS51257">
    <property type="entry name" value="PROKAR_LIPOPROTEIN"/>
    <property type="match status" value="1"/>
</dbReference>
<dbReference type="InterPro" id="IPR025997">
    <property type="entry name" value="SBP_2_dom"/>
</dbReference>